<gene>
    <name evidence="2" type="ORF">RM545_01310</name>
</gene>
<name>A0ABU3CGC8_9FLAO</name>
<accession>A0ABU3CGC8</accession>
<dbReference type="InterPro" id="IPR029044">
    <property type="entry name" value="Nucleotide-diphossugar_trans"/>
</dbReference>
<sequence>MLNLSVIICSRNQGLSDRLFKNIENTIGCKYELIIINNSQKNYSIFEAYNQGIEKSRGKYLCFIHDDVLFHTNGWGYILHRIFDEDSQIGLIGIAGTKLKTKMPSGWWDCTEDQKVINIIQHFPHKKKEKLLQGFDDSSSKEVVVIDGVFMAARKDNDIHFSENLNGFHNYDLNISFEYKKVGYKIIVTNELLVEHFSFGTLNEAWIKSTHKIHTLYQTLLPLKDPKSEISKETEIKNGKRFICESLKYQNRSIAFAVWIKLLYLNPVSGYHIGFWKTLIKNFKI</sequence>
<evidence type="ECO:0000313" key="2">
    <source>
        <dbReference type="EMBL" id="MDT0645313.1"/>
    </source>
</evidence>
<proteinExistence type="predicted"/>
<dbReference type="RefSeq" id="WP_311493463.1">
    <property type="nucleotide sequence ID" value="NZ_JAVRHO010000002.1"/>
</dbReference>
<dbReference type="Proteomes" id="UP001245285">
    <property type="component" value="Unassembled WGS sequence"/>
</dbReference>
<dbReference type="Gene3D" id="3.90.550.10">
    <property type="entry name" value="Spore Coat Polysaccharide Biosynthesis Protein SpsA, Chain A"/>
    <property type="match status" value="1"/>
</dbReference>
<keyword evidence="3" id="KW-1185">Reference proteome</keyword>
<dbReference type="Pfam" id="PF13712">
    <property type="entry name" value="Glyco_tranf_2_5"/>
    <property type="match status" value="1"/>
</dbReference>
<protein>
    <submittedName>
        <fullName evidence="2">Glycosyltransferase</fullName>
    </submittedName>
</protein>
<dbReference type="SUPFAM" id="SSF53448">
    <property type="entry name" value="Nucleotide-diphospho-sugar transferases"/>
    <property type="match status" value="1"/>
</dbReference>
<organism evidence="2 3">
    <name type="scientific">Autumnicola lenta</name>
    <dbReference type="NCBI Taxonomy" id="3075593"/>
    <lineage>
        <taxon>Bacteria</taxon>
        <taxon>Pseudomonadati</taxon>
        <taxon>Bacteroidota</taxon>
        <taxon>Flavobacteriia</taxon>
        <taxon>Flavobacteriales</taxon>
        <taxon>Flavobacteriaceae</taxon>
        <taxon>Autumnicola</taxon>
    </lineage>
</organism>
<comment type="caution">
    <text evidence="2">The sequence shown here is derived from an EMBL/GenBank/DDBJ whole genome shotgun (WGS) entry which is preliminary data.</text>
</comment>
<dbReference type="InterPro" id="IPR059123">
    <property type="entry name" value="StrF_dom"/>
</dbReference>
<evidence type="ECO:0000313" key="3">
    <source>
        <dbReference type="Proteomes" id="UP001245285"/>
    </source>
</evidence>
<feature type="domain" description="Streptomycin biosynthesis protein StrF" evidence="1">
    <location>
        <begin position="6"/>
        <end position="207"/>
    </location>
</feature>
<evidence type="ECO:0000259" key="1">
    <source>
        <dbReference type="Pfam" id="PF13712"/>
    </source>
</evidence>
<reference evidence="2 3" key="1">
    <citation type="submission" date="2023-09" db="EMBL/GenBank/DDBJ databases">
        <authorList>
            <person name="Rey-Velasco X."/>
        </authorList>
    </citation>
    <scope>NUCLEOTIDE SEQUENCE [LARGE SCALE GENOMIC DNA]</scope>
    <source>
        <strain evidence="2 3">F260</strain>
    </source>
</reference>
<dbReference type="EMBL" id="JAVRHO010000002">
    <property type="protein sequence ID" value="MDT0645313.1"/>
    <property type="molecule type" value="Genomic_DNA"/>
</dbReference>